<dbReference type="InterPro" id="IPR011075">
    <property type="entry name" value="TetR_C"/>
</dbReference>
<keyword evidence="1" id="KW-0805">Transcription regulation</keyword>
<dbReference type="InterPro" id="IPR009057">
    <property type="entry name" value="Homeodomain-like_sf"/>
</dbReference>
<dbReference type="PROSITE" id="PS50977">
    <property type="entry name" value="HTH_TETR_2"/>
    <property type="match status" value="1"/>
</dbReference>
<accession>A0A1H3SCU7</accession>
<dbReference type="Pfam" id="PF00440">
    <property type="entry name" value="TetR_N"/>
    <property type="match status" value="1"/>
</dbReference>
<dbReference type="InterPro" id="IPR001647">
    <property type="entry name" value="HTH_TetR"/>
</dbReference>
<dbReference type="PANTHER" id="PTHR30055">
    <property type="entry name" value="HTH-TYPE TRANSCRIPTIONAL REGULATOR RUTR"/>
    <property type="match status" value="1"/>
</dbReference>
<evidence type="ECO:0000313" key="7">
    <source>
        <dbReference type="Proteomes" id="UP000199632"/>
    </source>
</evidence>
<evidence type="ECO:0000259" key="5">
    <source>
        <dbReference type="PROSITE" id="PS50977"/>
    </source>
</evidence>
<dbReference type="Proteomes" id="UP000199632">
    <property type="component" value="Unassembled WGS sequence"/>
</dbReference>
<evidence type="ECO:0000313" key="6">
    <source>
        <dbReference type="EMBL" id="SDZ34929.1"/>
    </source>
</evidence>
<protein>
    <submittedName>
        <fullName evidence="6">Transcriptional regulator, TetR family</fullName>
    </submittedName>
</protein>
<dbReference type="InterPro" id="IPR023772">
    <property type="entry name" value="DNA-bd_HTH_TetR-type_CS"/>
</dbReference>
<organism evidence="6 7">
    <name type="scientific">Asanoa ishikariensis</name>
    <dbReference type="NCBI Taxonomy" id="137265"/>
    <lineage>
        <taxon>Bacteria</taxon>
        <taxon>Bacillati</taxon>
        <taxon>Actinomycetota</taxon>
        <taxon>Actinomycetes</taxon>
        <taxon>Micromonosporales</taxon>
        <taxon>Micromonosporaceae</taxon>
        <taxon>Asanoa</taxon>
    </lineage>
</organism>
<keyword evidence="3" id="KW-0804">Transcription</keyword>
<dbReference type="PROSITE" id="PS01081">
    <property type="entry name" value="HTH_TETR_1"/>
    <property type="match status" value="1"/>
</dbReference>
<dbReference type="SUPFAM" id="SSF46689">
    <property type="entry name" value="Homeodomain-like"/>
    <property type="match status" value="1"/>
</dbReference>
<dbReference type="Gene3D" id="1.10.10.60">
    <property type="entry name" value="Homeodomain-like"/>
    <property type="match status" value="1"/>
</dbReference>
<sequence>MDHMQAAEEAPRAPGRPRSLRVDEAIISATLDLLAEGTSVEVLSIEAIATRAGVGKATIYRRWPGKEALLHDALATLKHPGPEVTGTSVRDDLIALLSQVGPTNHDPRFAKIMPCILPHLMRSEEHYQAYQDIIEPRRNRVRQVLNRGVENGELRPDLDIELILAMLIGPILVQRVLRWHPDLDADKMPEQVVDVLLAGMGPKQ</sequence>
<proteinExistence type="predicted"/>
<keyword evidence="7" id="KW-1185">Reference proteome</keyword>
<evidence type="ECO:0000256" key="1">
    <source>
        <dbReference type="ARBA" id="ARBA00023015"/>
    </source>
</evidence>
<dbReference type="AlphaFoldDB" id="A0A1H3SCU7"/>
<dbReference type="STRING" id="137265.SAMN05421684_4768"/>
<dbReference type="GO" id="GO:0003700">
    <property type="term" value="F:DNA-binding transcription factor activity"/>
    <property type="evidence" value="ECO:0007669"/>
    <property type="project" value="TreeGrafter"/>
</dbReference>
<dbReference type="InterPro" id="IPR036271">
    <property type="entry name" value="Tet_transcr_reg_TetR-rel_C_sf"/>
</dbReference>
<dbReference type="PANTHER" id="PTHR30055:SF148">
    <property type="entry name" value="TETR-FAMILY TRANSCRIPTIONAL REGULATOR"/>
    <property type="match status" value="1"/>
</dbReference>
<dbReference type="GO" id="GO:0000976">
    <property type="term" value="F:transcription cis-regulatory region binding"/>
    <property type="evidence" value="ECO:0007669"/>
    <property type="project" value="TreeGrafter"/>
</dbReference>
<evidence type="ECO:0000256" key="2">
    <source>
        <dbReference type="ARBA" id="ARBA00023125"/>
    </source>
</evidence>
<dbReference type="SUPFAM" id="SSF48498">
    <property type="entry name" value="Tetracyclin repressor-like, C-terminal domain"/>
    <property type="match status" value="1"/>
</dbReference>
<reference evidence="7" key="1">
    <citation type="submission" date="2016-10" db="EMBL/GenBank/DDBJ databases">
        <authorList>
            <person name="Varghese N."/>
            <person name="Submissions S."/>
        </authorList>
    </citation>
    <scope>NUCLEOTIDE SEQUENCE [LARGE SCALE GENOMIC DNA]</scope>
    <source>
        <strain evidence="7">DSM 44718</strain>
    </source>
</reference>
<evidence type="ECO:0000256" key="4">
    <source>
        <dbReference type="PROSITE-ProRule" id="PRU00335"/>
    </source>
</evidence>
<name>A0A1H3SCU7_9ACTN</name>
<evidence type="ECO:0000256" key="3">
    <source>
        <dbReference type="ARBA" id="ARBA00023163"/>
    </source>
</evidence>
<dbReference type="Pfam" id="PF16859">
    <property type="entry name" value="TetR_C_11"/>
    <property type="match status" value="1"/>
</dbReference>
<keyword evidence="2 4" id="KW-0238">DNA-binding</keyword>
<feature type="DNA-binding region" description="H-T-H motif" evidence="4">
    <location>
        <begin position="44"/>
        <end position="63"/>
    </location>
</feature>
<dbReference type="EMBL" id="FNQB01000002">
    <property type="protein sequence ID" value="SDZ34929.1"/>
    <property type="molecule type" value="Genomic_DNA"/>
</dbReference>
<dbReference type="InterPro" id="IPR050109">
    <property type="entry name" value="HTH-type_TetR-like_transc_reg"/>
</dbReference>
<feature type="domain" description="HTH tetR-type" evidence="5">
    <location>
        <begin position="20"/>
        <end position="81"/>
    </location>
</feature>
<gene>
    <name evidence="6" type="ORF">SAMN05421684_4768</name>
</gene>
<dbReference type="Gene3D" id="1.10.357.10">
    <property type="entry name" value="Tetracycline Repressor, domain 2"/>
    <property type="match status" value="1"/>
</dbReference>